<dbReference type="RefSeq" id="XP_008078106.1">
    <property type="nucleotide sequence ID" value="XM_008079915.1"/>
</dbReference>
<dbReference type="OrthoDB" id="5385910at2759"/>
<feature type="compositionally biased region" description="Pro residues" evidence="1">
    <location>
        <begin position="57"/>
        <end position="66"/>
    </location>
</feature>
<gene>
    <name evidence="2" type="ORF">GLAREA_10815</name>
</gene>
<accession>S3DDD8</accession>
<keyword evidence="3" id="KW-1185">Reference proteome</keyword>
<feature type="compositionally biased region" description="Low complexity" evidence="1">
    <location>
        <begin position="39"/>
        <end position="56"/>
    </location>
</feature>
<proteinExistence type="predicted"/>
<dbReference type="GeneID" id="19469860"/>
<protein>
    <submittedName>
        <fullName evidence="2">Uncharacterized protein</fullName>
    </submittedName>
</protein>
<dbReference type="KEGG" id="glz:GLAREA_10815"/>
<reference evidence="2 3" key="1">
    <citation type="journal article" date="2013" name="BMC Genomics">
        <title>Genomics-driven discovery of the pneumocandin biosynthetic gene cluster in the fungus Glarea lozoyensis.</title>
        <authorList>
            <person name="Chen L."/>
            <person name="Yue Q."/>
            <person name="Zhang X."/>
            <person name="Xiang M."/>
            <person name="Wang C."/>
            <person name="Li S."/>
            <person name="Che Y."/>
            <person name="Ortiz-Lopez F.J."/>
            <person name="Bills G.F."/>
            <person name="Liu X."/>
            <person name="An Z."/>
        </authorList>
    </citation>
    <scope>NUCLEOTIDE SEQUENCE [LARGE SCALE GENOMIC DNA]</scope>
    <source>
        <strain evidence="3">ATCC 20868 / MF5171</strain>
    </source>
</reference>
<organism evidence="2 3">
    <name type="scientific">Glarea lozoyensis (strain ATCC 20868 / MF5171)</name>
    <dbReference type="NCBI Taxonomy" id="1116229"/>
    <lineage>
        <taxon>Eukaryota</taxon>
        <taxon>Fungi</taxon>
        <taxon>Dikarya</taxon>
        <taxon>Ascomycota</taxon>
        <taxon>Pezizomycotina</taxon>
        <taxon>Leotiomycetes</taxon>
        <taxon>Helotiales</taxon>
        <taxon>Helotiaceae</taxon>
        <taxon>Glarea</taxon>
    </lineage>
</organism>
<dbReference type="Proteomes" id="UP000016922">
    <property type="component" value="Unassembled WGS sequence"/>
</dbReference>
<name>S3DDD8_GLAL2</name>
<feature type="region of interest" description="Disordered" evidence="1">
    <location>
        <begin position="1"/>
        <end position="229"/>
    </location>
</feature>
<dbReference type="HOGENOM" id="CLU_058869_0_0_1"/>
<dbReference type="EMBL" id="KE145355">
    <property type="protein sequence ID" value="EPE35119.1"/>
    <property type="molecule type" value="Genomic_DNA"/>
</dbReference>
<feature type="compositionally biased region" description="Polar residues" evidence="1">
    <location>
        <begin position="7"/>
        <end position="38"/>
    </location>
</feature>
<evidence type="ECO:0000313" key="2">
    <source>
        <dbReference type="EMBL" id="EPE35119.1"/>
    </source>
</evidence>
<sequence>MSGIPVYTSSPINTAQKPSAVTPQTKGLPASQASDGSYTSRPAPSTTTLTSSTSYPPTQPGAPATPAPTGAATQRYAPLHPTPTTKNDTDNGPPPPQPGAAPTMSNIPPPPKAGEKYNPPQQTSAPKASGLMPQSYPPQMGIPPPTTASGGYSHSSTSTSNAPSSAYPVALPSAGNDSARRSLEHPPGYHQNVYASDLTSEQRRAMEFNNDNTSRASAEKTGGDESEGVWNTLGKMAQQAGAKLAETEAGIWRSINKEK</sequence>
<dbReference type="OMA" id="SHPPGYQ"/>
<dbReference type="AlphaFoldDB" id="S3DDD8"/>
<evidence type="ECO:0000313" key="3">
    <source>
        <dbReference type="Proteomes" id="UP000016922"/>
    </source>
</evidence>
<feature type="compositionally biased region" description="Low complexity" evidence="1">
    <location>
        <begin position="147"/>
        <end position="168"/>
    </location>
</feature>
<dbReference type="eggNOG" id="ENOG502QQEE">
    <property type="taxonomic scope" value="Eukaryota"/>
</dbReference>
<evidence type="ECO:0000256" key="1">
    <source>
        <dbReference type="SAM" id="MobiDB-lite"/>
    </source>
</evidence>